<dbReference type="InterPro" id="IPR037024">
    <property type="entry name" value="NiFe_Hase_small_N_sf"/>
</dbReference>
<keyword evidence="11 13" id="KW-0411">Iron-sulfur</keyword>
<dbReference type="GO" id="GO:0016020">
    <property type="term" value="C:membrane"/>
    <property type="evidence" value="ECO:0007669"/>
    <property type="project" value="TreeGrafter"/>
</dbReference>
<dbReference type="Gene3D" id="4.10.480.10">
    <property type="entry name" value="Cytochrome-c3 hydrogenase, C-terminal domain"/>
    <property type="match status" value="1"/>
</dbReference>
<dbReference type="EMBL" id="QUAH01000002">
    <property type="protein sequence ID" value="RFT16600.1"/>
    <property type="molecule type" value="Genomic_DNA"/>
</dbReference>
<evidence type="ECO:0000313" key="19">
    <source>
        <dbReference type="Proteomes" id="UP000257323"/>
    </source>
</evidence>
<feature type="domain" description="Cytochrome-c3 hydrogenase C-terminal" evidence="17">
    <location>
        <begin position="239"/>
        <end position="318"/>
    </location>
</feature>
<dbReference type="PROSITE" id="PS51318">
    <property type="entry name" value="TAT"/>
    <property type="match status" value="1"/>
</dbReference>
<evidence type="ECO:0000256" key="9">
    <source>
        <dbReference type="ARBA" id="ARBA00023002"/>
    </source>
</evidence>
<evidence type="ECO:0000256" key="2">
    <source>
        <dbReference type="ARBA" id="ARBA00001966"/>
    </source>
</evidence>
<evidence type="ECO:0000256" key="12">
    <source>
        <dbReference type="ARBA" id="ARBA00023291"/>
    </source>
</evidence>
<feature type="binding site" evidence="13">
    <location>
        <position position="244"/>
    </location>
    <ligand>
        <name>[4Fe-4S] cluster</name>
        <dbReference type="ChEBI" id="CHEBI:49883"/>
        <label>2</label>
    </ligand>
</feature>
<evidence type="ECO:0000256" key="11">
    <source>
        <dbReference type="ARBA" id="ARBA00023014"/>
    </source>
</evidence>
<comment type="subunit">
    <text evidence="5">Heterodimer of a large and a small subunit.</text>
</comment>
<dbReference type="InterPro" id="IPR006311">
    <property type="entry name" value="TAT_signal"/>
</dbReference>
<feature type="binding site" evidence="13">
    <location>
        <position position="247"/>
    </location>
    <ligand>
        <name>[4Fe-4S] cluster</name>
        <dbReference type="ChEBI" id="CHEBI:49883"/>
        <label>2</label>
    </ligand>
</feature>
<evidence type="ECO:0000256" key="3">
    <source>
        <dbReference type="ARBA" id="ARBA00004196"/>
    </source>
</evidence>
<dbReference type="InterPro" id="IPR001821">
    <property type="entry name" value="NiFe_hydrogenase_ssu"/>
</dbReference>
<evidence type="ECO:0000256" key="7">
    <source>
        <dbReference type="ARBA" id="ARBA00022723"/>
    </source>
</evidence>
<keyword evidence="8" id="KW-0732">Signal</keyword>
<comment type="caution">
    <text evidence="18">The sequence shown here is derived from an EMBL/GenBank/DDBJ whole genome shotgun (WGS) entry which is preliminary data.</text>
</comment>
<evidence type="ECO:0000313" key="18">
    <source>
        <dbReference type="EMBL" id="RFT16600.1"/>
    </source>
</evidence>
<feature type="binding site" evidence="13">
    <location>
        <position position="172"/>
    </location>
    <ligand>
        <name>[4Fe-4S] cluster</name>
        <dbReference type="ChEBI" id="CHEBI:49883"/>
        <label>1</label>
    </ligand>
</feature>
<feature type="binding site" evidence="13">
    <location>
        <position position="206"/>
    </location>
    <ligand>
        <name>[4Fe-4S] cluster</name>
        <dbReference type="ChEBI" id="CHEBI:49883"/>
        <label>1</label>
    </ligand>
</feature>
<feature type="binding site" evidence="13">
    <location>
        <position position="272"/>
    </location>
    <ligand>
        <name>[4Fe-4S] cluster</name>
        <dbReference type="ChEBI" id="CHEBI:49883"/>
        <label>2</label>
    </ligand>
</feature>
<evidence type="ECO:0000256" key="4">
    <source>
        <dbReference type="ARBA" id="ARBA00006605"/>
    </source>
</evidence>
<dbReference type="InterPro" id="IPR027394">
    <property type="entry name" value="Cytochrome-c3_hydrogenase_C"/>
</dbReference>
<evidence type="ECO:0000259" key="17">
    <source>
        <dbReference type="Pfam" id="PF14720"/>
    </source>
</evidence>
<dbReference type="Gene3D" id="3.40.50.700">
    <property type="entry name" value="NADH:ubiquinone oxidoreductase-like, 20kDa subunit"/>
    <property type="match status" value="1"/>
</dbReference>
<organism evidence="18 19">
    <name type="scientific">Candidatus Saccharicenans subterraneus</name>
    <dbReference type="NCBI Taxonomy" id="2508984"/>
    <lineage>
        <taxon>Bacteria</taxon>
        <taxon>Candidatus Aminicenantota</taxon>
        <taxon>Candidatus Aminicenantia</taxon>
        <taxon>Candidatus Aminicenantales</taxon>
        <taxon>Candidatus Saccharicenantaceae</taxon>
        <taxon>Candidatus Saccharicenans</taxon>
    </lineage>
</organism>
<dbReference type="NCBIfam" id="TIGR01409">
    <property type="entry name" value="TAT_signal_seq"/>
    <property type="match status" value="1"/>
</dbReference>
<feature type="binding site" evidence="13">
    <location>
        <position position="77"/>
    </location>
    <ligand>
        <name>[4Fe-4S] cluster</name>
        <dbReference type="ChEBI" id="CHEBI:49883"/>
        <label>1</label>
    </ligand>
</feature>
<dbReference type="GO" id="GO:0009055">
    <property type="term" value="F:electron transfer activity"/>
    <property type="evidence" value="ECO:0007669"/>
    <property type="project" value="TreeGrafter"/>
</dbReference>
<keyword evidence="9" id="KW-0560">Oxidoreductase</keyword>
<keyword evidence="7 13" id="KW-0479">Metal-binding</keyword>
<dbReference type="GO" id="GO:0009375">
    <property type="term" value="C:ferredoxin hydrogenase complex"/>
    <property type="evidence" value="ECO:0007669"/>
    <property type="project" value="InterPro"/>
</dbReference>
<dbReference type="InterPro" id="IPR006137">
    <property type="entry name" value="NADH_UbQ_OxRdtase-like_20kDa"/>
</dbReference>
<comment type="cofactor">
    <cofactor evidence="2">
        <name>[4Fe-4S] cluster</name>
        <dbReference type="ChEBI" id="CHEBI:49883"/>
    </cofactor>
</comment>
<dbReference type="Pfam" id="PF14720">
    <property type="entry name" value="NiFe_hyd_SSU_C"/>
    <property type="match status" value="1"/>
</dbReference>
<feature type="binding site" evidence="13">
    <location>
        <position position="309"/>
    </location>
    <ligand>
        <name>[3Fe-4S] cluster</name>
        <dbReference type="ChEBI" id="CHEBI:21137"/>
    </ligand>
</feature>
<feature type="binding site" evidence="13">
    <location>
        <position position="287"/>
    </location>
    <ligand>
        <name>[3Fe-4S] cluster</name>
        <dbReference type="ChEBI" id="CHEBI:21137"/>
    </ligand>
</feature>
<evidence type="ECO:0000256" key="6">
    <source>
        <dbReference type="ARBA" id="ARBA00022485"/>
    </source>
</evidence>
<dbReference type="InterPro" id="IPR037148">
    <property type="entry name" value="NiFe-Hase_small_C_sf"/>
</dbReference>
<evidence type="ECO:0000259" key="16">
    <source>
        <dbReference type="Pfam" id="PF01058"/>
    </source>
</evidence>
<dbReference type="PANTHER" id="PTHR30013">
    <property type="entry name" value="NIFE / NIFESE HYDROGENASE SMALL SUBUNIT FAMILY MEMBER"/>
    <property type="match status" value="1"/>
</dbReference>
<gene>
    <name evidence="18" type="ORF">OP8BY_1213</name>
</gene>
<dbReference type="PIRSF" id="PIRSF000310">
    <property type="entry name" value="NiFe_hyd_ssu"/>
    <property type="match status" value="1"/>
</dbReference>
<dbReference type="GO" id="GO:0008901">
    <property type="term" value="F:ferredoxin hydrogenase activity"/>
    <property type="evidence" value="ECO:0007669"/>
    <property type="project" value="InterPro"/>
</dbReference>
<evidence type="ECO:0000256" key="5">
    <source>
        <dbReference type="ARBA" id="ARBA00011771"/>
    </source>
</evidence>
<keyword evidence="10 13" id="KW-0408">Iron</keyword>
<feature type="region of interest" description="Disordered" evidence="14">
    <location>
        <begin position="359"/>
        <end position="383"/>
    </location>
</feature>
<dbReference type="GO" id="GO:0051539">
    <property type="term" value="F:4 iron, 4 sulfur cluster binding"/>
    <property type="evidence" value="ECO:0007669"/>
    <property type="project" value="UniProtKB-KW"/>
</dbReference>
<keyword evidence="15" id="KW-1133">Transmembrane helix</keyword>
<feature type="binding site" evidence="13">
    <location>
        <position position="278"/>
    </location>
    <ligand>
        <name>[4Fe-4S] cluster</name>
        <dbReference type="ChEBI" id="CHEBI:49883"/>
        <label>2</label>
    </ligand>
</feature>
<feature type="binding site" evidence="13">
    <location>
        <position position="306"/>
    </location>
    <ligand>
        <name>[3Fe-4S] cluster</name>
        <dbReference type="ChEBI" id="CHEBI:21137"/>
    </ligand>
</feature>
<feature type="transmembrane region" description="Helical" evidence="15">
    <location>
        <begin position="337"/>
        <end position="356"/>
    </location>
</feature>
<keyword evidence="12 13" id="KW-0003">3Fe-4S</keyword>
<dbReference type="GO" id="GO:0044569">
    <property type="term" value="C:[Ni-Fe] hydrogenase complex"/>
    <property type="evidence" value="ECO:0007669"/>
    <property type="project" value="TreeGrafter"/>
</dbReference>
<accession>A0A3E2BPB0</accession>
<dbReference type="GO" id="GO:0030313">
    <property type="term" value="C:cell envelope"/>
    <property type="evidence" value="ECO:0007669"/>
    <property type="project" value="UniProtKB-SubCell"/>
</dbReference>
<evidence type="ECO:0000256" key="10">
    <source>
        <dbReference type="ARBA" id="ARBA00023004"/>
    </source>
</evidence>
<dbReference type="PANTHER" id="PTHR30013:SF7">
    <property type="entry name" value="HYDROGENASE-2 SMALL CHAIN"/>
    <property type="match status" value="1"/>
</dbReference>
<protein>
    <submittedName>
        <fullName evidence="18">Group 1 [NiFe] hydrogenase small subunit</fullName>
    </submittedName>
</protein>
<feature type="binding site" evidence="13">
    <location>
        <position position="74"/>
    </location>
    <ligand>
        <name>[4Fe-4S] cluster</name>
        <dbReference type="ChEBI" id="CHEBI:49883"/>
        <label>1</label>
    </ligand>
</feature>
<dbReference type="PRINTS" id="PR00614">
    <property type="entry name" value="NIHGNASESMLL"/>
</dbReference>
<name>A0A3E2BPB0_9BACT</name>
<keyword evidence="15" id="KW-0812">Transmembrane</keyword>
<reference evidence="18 19" key="1">
    <citation type="submission" date="2018-08" db="EMBL/GenBank/DDBJ databases">
        <title>Genome analysis of the thermophilic bacterium of the candidate phylum Aminicenantes from deep subsurface aquifer revealed its physiology and ecological role.</title>
        <authorList>
            <person name="Kadnikov V.V."/>
            <person name="Mardanov A.V."/>
            <person name="Beletsky A.V."/>
            <person name="Karnachuk O.V."/>
            <person name="Ravin N.V."/>
        </authorList>
    </citation>
    <scope>NUCLEOTIDE SEQUENCE [LARGE SCALE GENOMIC DNA]</scope>
    <source>
        <strain evidence="18">BY38</strain>
    </source>
</reference>
<evidence type="ECO:0000256" key="13">
    <source>
        <dbReference type="PIRSR" id="PIRSR000310-1"/>
    </source>
</evidence>
<dbReference type="Pfam" id="PF01058">
    <property type="entry name" value="Oxidored_q6"/>
    <property type="match status" value="1"/>
</dbReference>
<dbReference type="Proteomes" id="UP000257323">
    <property type="component" value="Unassembled WGS sequence"/>
</dbReference>
<keyword evidence="15" id="KW-0472">Membrane</keyword>
<comment type="subcellular location">
    <subcellularLocation>
        <location evidence="3">Cell envelope</location>
    </subcellularLocation>
</comment>
<dbReference type="GO" id="GO:0051538">
    <property type="term" value="F:3 iron, 4 sulfur cluster binding"/>
    <property type="evidence" value="ECO:0007669"/>
    <property type="project" value="UniProtKB-KW"/>
</dbReference>
<evidence type="ECO:0000256" key="14">
    <source>
        <dbReference type="SAM" id="MobiDB-lite"/>
    </source>
</evidence>
<proteinExistence type="inferred from homology"/>
<evidence type="ECO:0000256" key="15">
    <source>
        <dbReference type="SAM" id="Phobius"/>
    </source>
</evidence>
<dbReference type="AlphaFoldDB" id="A0A3E2BPB0"/>
<evidence type="ECO:0000256" key="8">
    <source>
        <dbReference type="ARBA" id="ARBA00022729"/>
    </source>
</evidence>
<dbReference type="SUPFAM" id="SSF56770">
    <property type="entry name" value="HydA/Nqo6-like"/>
    <property type="match status" value="1"/>
</dbReference>
<dbReference type="GO" id="GO:0046872">
    <property type="term" value="F:metal ion binding"/>
    <property type="evidence" value="ECO:0007669"/>
    <property type="project" value="UniProtKB-KW"/>
</dbReference>
<dbReference type="GO" id="GO:0009061">
    <property type="term" value="P:anaerobic respiration"/>
    <property type="evidence" value="ECO:0007669"/>
    <property type="project" value="TreeGrafter"/>
</dbReference>
<comment type="cofactor">
    <cofactor evidence="1">
        <name>[3Fe-4S] cluster</name>
        <dbReference type="ChEBI" id="CHEBI:21137"/>
    </cofactor>
</comment>
<comment type="similarity">
    <text evidence="4">Belongs to the [NiFe]/[NiFeSe] hydrogenase small subunit family.</text>
</comment>
<keyword evidence="6 13" id="KW-0004">4Fe-4S</keyword>
<dbReference type="InterPro" id="IPR019546">
    <property type="entry name" value="TAT_signal_bac_arc"/>
</dbReference>
<evidence type="ECO:0000256" key="1">
    <source>
        <dbReference type="ARBA" id="ARBA00001927"/>
    </source>
</evidence>
<sequence length="383" mass="40791">MKEKTIYEHLREKGLSRRDFMKLCGTIAGMMGLEFVPPVKALGKTLGQSPEEVVAQALKTKPKVPIIWLEFQDCAGCSEAISRSSSPLLSNLVLNDIAIEYHETLMAAAGFQAEKAKEECMKQFFGKYVLVVEGSPTLADDGIYCTVAGKSNLDLLKEAAAGAAAVIATGNCACFGGIPAAHPNPTRAVGVAELIKDKPVVNIPGCPAIPEVTTGTILHFLIMGQLPETDQLKRPLPFYGNTVHDHCLRRPFYEAGKFAGSFDDEGARKGYCLYKLGCKGPTTYNACAGLKWERGLSYPVQSGHPCLGCSEPHFWDGGGFYQGQSAPIIRLDKGSTANLVGVGVAAGAALAGLNAVKKSRAKKDLRKDQSQAPGSEPGSKKEG</sequence>
<dbReference type="NCBIfam" id="TIGR00391">
    <property type="entry name" value="hydA"/>
    <property type="match status" value="1"/>
</dbReference>
<feature type="domain" description="NADH:ubiquinone oxidoreductase-like 20kDa subunit" evidence="16">
    <location>
        <begin position="74"/>
        <end position="219"/>
    </location>
</feature>